<reference evidence="4 5" key="1">
    <citation type="submission" date="2013-03" db="EMBL/GenBank/DDBJ databases">
        <title>Assembly of a new bacterial strain Brevibacillus borstelensis AK1.</title>
        <authorList>
            <person name="Rajan I."/>
            <person name="PoliReddy D."/>
            <person name="Sugumar T."/>
            <person name="Rathinam K."/>
            <person name="Alqarawi S."/>
            <person name="Khalil A.B."/>
            <person name="Sivakumar N."/>
        </authorList>
    </citation>
    <scope>NUCLEOTIDE SEQUENCE [LARGE SCALE GENOMIC DNA]</scope>
    <source>
        <strain evidence="4 5">AK1</strain>
    </source>
</reference>
<dbReference type="SUPFAM" id="SSF56601">
    <property type="entry name" value="beta-lactamase/transpeptidase-like"/>
    <property type="match status" value="1"/>
</dbReference>
<dbReference type="GO" id="GO:0016787">
    <property type="term" value="F:hydrolase activity"/>
    <property type="evidence" value="ECO:0007669"/>
    <property type="project" value="UniProtKB-KW"/>
</dbReference>
<accession>M8EBY4</accession>
<feature type="compositionally biased region" description="Basic and acidic residues" evidence="2">
    <location>
        <begin position="77"/>
        <end position="86"/>
    </location>
</feature>
<dbReference type="PANTHER" id="PTHR43283:SF11">
    <property type="entry name" value="BETA-LACTAMASE-RELATED DOMAIN-CONTAINING PROTEIN"/>
    <property type="match status" value="1"/>
</dbReference>
<dbReference type="STRING" id="1300222.I532_09482"/>
<dbReference type="PANTHER" id="PTHR43283">
    <property type="entry name" value="BETA-LACTAMASE-RELATED"/>
    <property type="match status" value="1"/>
</dbReference>
<feature type="domain" description="Beta-lactamase-related" evidence="3">
    <location>
        <begin position="84"/>
        <end position="418"/>
    </location>
</feature>
<dbReference type="AlphaFoldDB" id="M8EBY4"/>
<dbReference type="InterPro" id="IPR012338">
    <property type="entry name" value="Beta-lactam/transpept-like"/>
</dbReference>
<dbReference type="Gene3D" id="3.40.710.10">
    <property type="entry name" value="DD-peptidase/beta-lactamase superfamily"/>
    <property type="match status" value="1"/>
</dbReference>
<comment type="caution">
    <text evidence="4">The sequence shown here is derived from an EMBL/GenBank/DDBJ whole genome shotgun (WGS) entry which is preliminary data.</text>
</comment>
<evidence type="ECO:0000256" key="2">
    <source>
        <dbReference type="SAM" id="MobiDB-lite"/>
    </source>
</evidence>
<dbReference type="OrthoDB" id="9770183at2"/>
<protein>
    <submittedName>
        <fullName evidence="4">Beta-lactamase</fullName>
    </submittedName>
</protein>
<keyword evidence="5" id="KW-1185">Reference proteome</keyword>
<evidence type="ECO:0000313" key="5">
    <source>
        <dbReference type="Proteomes" id="UP000012081"/>
    </source>
</evidence>
<dbReference type="Proteomes" id="UP000012081">
    <property type="component" value="Unassembled WGS sequence"/>
</dbReference>
<feature type="compositionally biased region" description="Polar residues" evidence="2">
    <location>
        <begin position="67"/>
        <end position="76"/>
    </location>
</feature>
<proteinExistence type="predicted"/>
<evidence type="ECO:0000313" key="4">
    <source>
        <dbReference type="EMBL" id="EMT53000.1"/>
    </source>
</evidence>
<dbReference type="Pfam" id="PF00144">
    <property type="entry name" value="Beta-lactamase"/>
    <property type="match status" value="1"/>
</dbReference>
<name>M8EBY4_9BACL</name>
<dbReference type="InterPro" id="IPR050789">
    <property type="entry name" value="Diverse_Enzym_Activities"/>
</dbReference>
<evidence type="ECO:0000256" key="1">
    <source>
        <dbReference type="ARBA" id="ARBA00022801"/>
    </source>
</evidence>
<dbReference type="InterPro" id="IPR001466">
    <property type="entry name" value="Beta-lactam-related"/>
</dbReference>
<dbReference type="PATRIC" id="fig|1300222.3.peg.1956"/>
<keyword evidence="1" id="KW-0378">Hydrolase</keyword>
<gene>
    <name evidence="4" type="ORF">I532_09482</name>
</gene>
<evidence type="ECO:0000259" key="3">
    <source>
        <dbReference type="Pfam" id="PF00144"/>
    </source>
</evidence>
<organism evidence="4 5">
    <name type="scientific">Brevibacillus borstelensis AK1</name>
    <dbReference type="NCBI Taxonomy" id="1300222"/>
    <lineage>
        <taxon>Bacteria</taxon>
        <taxon>Bacillati</taxon>
        <taxon>Bacillota</taxon>
        <taxon>Bacilli</taxon>
        <taxon>Bacillales</taxon>
        <taxon>Paenibacillaceae</taxon>
        <taxon>Brevibacillus</taxon>
    </lineage>
</organism>
<feature type="region of interest" description="Disordered" evidence="2">
    <location>
        <begin position="49"/>
        <end position="86"/>
    </location>
</feature>
<dbReference type="EMBL" id="APBN01000003">
    <property type="protein sequence ID" value="EMT53000.1"/>
    <property type="molecule type" value="Genomic_DNA"/>
</dbReference>
<dbReference type="RefSeq" id="WP_003387855.1">
    <property type="nucleotide sequence ID" value="NZ_APBN01000003.1"/>
</dbReference>
<sequence>MSHDQLESALRERLKQNLESGISQGIFPGGIATLARDGLPAITVAVGKTEGAQDEQEQAFGSVEEPNMTSSASPADSSKHGDGKKDGIEVDANTMYDMASLTKVMVALPLVLLSVQEGRLSLTDSVTRHLPELEEGTDATTKRKITLLHLLTHTSGLPAWRPFFLYARGVKEYLRLIAAEAMTGTPGKQVVYSDLGFMLLGFILERAWDEPLDQLAQRLIFQPSGLTRTCYLPLQHDGLDVSAIAPTENGNAYEQDMARQQLIQEEALGLPSARELSERLACFDWRRGIIRGSVHDCNAYHGLDGVSGHAGLFSTSADTERYMRIWTSNESPVRIDPVLRATAVRSHTGELAPMRALGWEASATGGTLEQMAAGCTGGDVLSSQAFGHTGFTGTSIWRDPARGATLIILTNRVHPTVSSLIGPWRRSVCNQLFSLIGTAGSS</sequence>